<dbReference type="SUPFAM" id="SSF52980">
    <property type="entry name" value="Restriction endonuclease-like"/>
    <property type="match status" value="1"/>
</dbReference>
<proteinExistence type="predicted"/>
<dbReference type="Gene3D" id="3.40.960.10">
    <property type="entry name" value="VSR Endonuclease"/>
    <property type="match status" value="1"/>
</dbReference>
<feature type="domain" description="DUF559" evidence="1">
    <location>
        <begin position="226"/>
        <end position="284"/>
    </location>
</feature>
<evidence type="ECO:0000259" key="1">
    <source>
        <dbReference type="Pfam" id="PF04480"/>
    </source>
</evidence>
<dbReference type="InterPro" id="IPR025159">
    <property type="entry name" value="AbiEi_N"/>
</dbReference>
<dbReference type="EMBL" id="VIKT02000006">
    <property type="protein sequence ID" value="NHF62605.1"/>
    <property type="molecule type" value="Genomic_DNA"/>
</dbReference>
<dbReference type="Pfam" id="PF13338">
    <property type="entry name" value="AbiEi_4"/>
    <property type="match status" value="1"/>
</dbReference>
<keyword evidence="4" id="KW-1185">Reference proteome</keyword>
<organism evidence="3 4">
    <name type="scientific">Microcella pacifica</name>
    <dbReference type="NCBI Taxonomy" id="2591847"/>
    <lineage>
        <taxon>Bacteria</taxon>
        <taxon>Bacillati</taxon>
        <taxon>Actinomycetota</taxon>
        <taxon>Actinomycetes</taxon>
        <taxon>Micrococcales</taxon>
        <taxon>Microbacteriaceae</taxon>
        <taxon>Microcella</taxon>
    </lineage>
</organism>
<dbReference type="Pfam" id="PF04480">
    <property type="entry name" value="DUF559"/>
    <property type="match status" value="1"/>
</dbReference>
<sequence>MDALSAFSARDTLCLTRRDLLVTGVSPRAIASSVHAGVVVRARRGVYCPASAPRHVIRALRVGGLAACTTAAETFGFWVPESRITEVWLPHQASRLRSPDSRRVPLAHADRARLSTHWKPLTHPAAASSWRVGAQDAILQVLGCLPRELAIAVLDSALAAGAVGGFELDAVAGLLSARRRPWLALADGRAGSGTETLVRLALRDAGLRVTPQVRIPGVGRVDLLVGTKVVVEVNSELWHSTAVQRAEDYRRDLALARLGYTVIRVSYDQAMNSRDQVVLAALSAVRSTGTASQSLRHRRSQLRQS</sequence>
<gene>
    <name evidence="3" type="ORF">FK219_005035</name>
</gene>
<reference evidence="3 4" key="2">
    <citation type="submission" date="2020-03" db="EMBL/GenBank/DDBJ databases">
        <title>Chryseoglobus sp. isolated from a deep-sea seamount.</title>
        <authorList>
            <person name="Zhang D.-C."/>
        </authorList>
    </citation>
    <scope>NUCLEOTIDE SEQUENCE [LARGE SCALE GENOMIC DNA]</scope>
    <source>
        <strain evidence="3 4">KN1116</strain>
    </source>
</reference>
<dbReference type="InterPro" id="IPR011335">
    <property type="entry name" value="Restrct_endonuc-II-like"/>
</dbReference>
<protein>
    <submittedName>
        <fullName evidence="3">DUF559 domain-containing protein</fullName>
    </submittedName>
</protein>
<evidence type="ECO:0000313" key="3">
    <source>
        <dbReference type="EMBL" id="NHF62605.1"/>
    </source>
</evidence>
<comment type="caution">
    <text evidence="3">The sequence shown here is derived from an EMBL/GenBank/DDBJ whole genome shotgun (WGS) entry which is preliminary data.</text>
</comment>
<evidence type="ECO:0000259" key="2">
    <source>
        <dbReference type="Pfam" id="PF13338"/>
    </source>
</evidence>
<dbReference type="AlphaFoldDB" id="A0A9E5JL86"/>
<reference evidence="3 4" key="1">
    <citation type="submission" date="2019-06" db="EMBL/GenBank/DDBJ databases">
        <authorList>
            <person name="De-Chao Zhang Q."/>
        </authorList>
    </citation>
    <scope>NUCLEOTIDE SEQUENCE [LARGE SCALE GENOMIC DNA]</scope>
    <source>
        <strain evidence="3 4">KN1116</strain>
    </source>
</reference>
<feature type="domain" description="AbiEi antitoxin N-terminal" evidence="2">
    <location>
        <begin position="11"/>
        <end position="49"/>
    </location>
</feature>
<dbReference type="InterPro" id="IPR007569">
    <property type="entry name" value="DUF559"/>
</dbReference>
<dbReference type="OrthoDB" id="2594539at2"/>
<accession>A0A9E5JL86</accession>
<evidence type="ECO:0000313" key="4">
    <source>
        <dbReference type="Proteomes" id="UP000818266"/>
    </source>
</evidence>
<name>A0A9E5JL86_9MICO</name>
<dbReference type="Proteomes" id="UP000818266">
    <property type="component" value="Unassembled WGS sequence"/>
</dbReference>